<dbReference type="EMBL" id="LSFN01000019">
    <property type="protein sequence ID" value="OAB73918.1"/>
    <property type="molecule type" value="Genomic_DNA"/>
</dbReference>
<reference evidence="2 3" key="1">
    <citation type="submission" date="2016-02" db="EMBL/GenBank/DDBJ databases">
        <title>Paenibacillus sp. LPB0068, isolated from Crassostrea gigas.</title>
        <authorList>
            <person name="Shin S.-K."/>
            <person name="Yi H."/>
        </authorList>
    </citation>
    <scope>NUCLEOTIDE SEQUENCE [LARGE SCALE GENOMIC DNA]</scope>
    <source>
        <strain evidence="2 3">LPB0068</strain>
    </source>
</reference>
<protein>
    <submittedName>
        <fullName evidence="2">Acetyltransferase</fullName>
    </submittedName>
</protein>
<dbReference type="STRING" id="1763538.LPB68_11485"/>
<evidence type="ECO:0000313" key="2">
    <source>
        <dbReference type="EMBL" id="OAB73918.1"/>
    </source>
</evidence>
<dbReference type="Gene3D" id="3.40.630.30">
    <property type="match status" value="1"/>
</dbReference>
<sequence>MTMPLSEFMISVMTAEHARSISAWNYPVPYDIYGWMPWDQMEALGIEFGDPLIREEQYVSVLNAQGELCGFAQFFPLVGVTRLGISLCPDLCGNGLGVSFVQSIVREAIRRKPEDEIDLEVLTWNKRAIRVYHKAGFEITDDYERLTPDGLQPFHCMVYQLSVDRYDK</sequence>
<dbReference type="KEGG" id="pcx:LPB68_11485"/>
<evidence type="ECO:0000313" key="3">
    <source>
        <dbReference type="Proteomes" id="UP000077134"/>
    </source>
</evidence>
<dbReference type="AlphaFoldDB" id="A0A167D4B6"/>
<organism evidence="2 3">
    <name type="scientific">Paenibacillus crassostreae</name>
    <dbReference type="NCBI Taxonomy" id="1763538"/>
    <lineage>
        <taxon>Bacteria</taxon>
        <taxon>Bacillati</taxon>
        <taxon>Bacillota</taxon>
        <taxon>Bacilli</taxon>
        <taxon>Bacillales</taxon>
        <taxon>Paenibacillaceae</taxon>
        <taxon>Paenibacillus</taxon>
    </lineage>
</organism>
<dbReference type="GO" id="GO:0016747">
    <property type="term" value="F:acyltransferase activity, transferring groups other than amino-acyl groups"/>
    <property type="evidence" value="ECO:0007669"/>
    <property type="project" value="InterPro"/>
</dbReference>
<dbReference type="Pfam" id="PF00583">
    <property type="entry name" value="Acetyltransf_1"/>
    <property type="match status" value="1"/>
</dbReference>
<keyword evidence="3" id="KW-1185">Reference proteome</keyword>
<feature type="domain" description="N-acetyltransferase" evidence="1">
    <location>
        <begin position="8"/>
        <end position="164"/>
    </location>
</feature>
<proteinExistence type="predicted"/>
<dbReference type="PROSITE" id="PS51186">
    <property type="entry name" value="GNAT"/>
    <property type="match status" value="1"/>
</dbReference>
<dbReference type="Proteomes" id="UP000077134">
    <property type="component" value="Unassembled WGS sequence"/>
</dbReference>
<name>A0A167D4B6_9BACL</name>
<dbReference type="OrthoDB" id="423921at2"/>
<comment type="caution">
    <text evidence="2">The sequence shown here is derived from an EMBL/GenBank/DDBJ whole genome shotgun (WGS) entry which is preliminary data.</text>
</comment>
<dbReference type="InterPro" id="IPR016181">
    <property type="entry name" value="Acyl_CoA_acyltransferase"/>
</dbReference>
<dbReference type="RefSeq" id="WP_068658937.1">
    <property type="nucleotide sequence ID" value="NZ_CP017770.1"/>
</dbReference>
<dbReference type="InterPro" id="IPR000182">
    <property type="entry name" value="GNAT_dom"/>
</dbReference>
<gene>
    <name evidence="2" type="ORF">PNBC_13290</name>
</gene>
<accession>A0A167D4B6</accession>
<keyword evidence="2" id="KW-0808">Transferase</keyword>
<dbReference type="SUPFAM" id="SSF55729">
    <property type="entry name" value="Acyl-CoA N-acyltransferases (Nat)"/>
    <property type="match status" value="1"/>
</dbReference>
<evidence type="ECO:0000259" key="1">
    <source>
        <dbReference type="PROSITE" id="PS51186"/>
    </source>
</evidence>